<accession>A0A450TXI6</accession>
<dbReference type="EMBL" id="CAADFE010000057">
    <property type="protein sequence ID" value="VFJ74090.1"/>
    <property type="molecule type" value="Genomic_DNA"/>
</dbReference>
<organism evidence="1">
    <name type="scientific">Candidatus Kentrum sp. FW</name>
    <dbReference type="NCBI Taxonomy" id="2126338"/>
    <lineage>
        <taxon>Bacteria</taxon>
        <taxon>Pseudomonadati</taxon>
        <taxon>Pseudomonadota</taxon>
        <taxon>Gammaproteobacteria</taxon>
        <taxon>Candidatus Kentrum</taxon>
    </lineage>
</organism>
<evidence type="ECO:0008006" key="2">
    <source>
        <dbReference type="Google" id="ProtNLM"/>
    </source>
</evidence>
<protein>
    <recommendedName>
        <fullName evidence="2">VapC45 PIN like domain-containing protein</fullName>
    </recommendedName>
</protein>
<gene>
    <name evidence="1" type="ORF">BECKFW1821C_GA0114237_105724</name>
</gene>
<dbReference type="AlphaFoldDB" id="A0A450TXI6"/>
<sequence length="135" mass="14966">MRVFFDQGTPVPLRHHLPGHTISTAHGMGWSNIENGELLRDAENHGFEVLVTMDTNPRHLQNLANRRTAIVVLGSASWPRIRHVLSDVLNAVDSARSENYMEVPVPDALSNGIRAEADGKEAQVFRHTTARLGVQ</sequence>
<evidence type="ECO:0000313" key="1">
    <source>
        <dbReference type="EMBL" id="VFJ74090.1"/>
    </source>
</evidence>
<proteinExistence type="predicted"/>
<reference evidence="1" key="1">
    <citation type="submission" date="2019-02" db="EMBL/GenBank/DDBJ databases">
        <authorList>
            <person name="Gruber-Vodicka R. H."/>
            <person name="Seah K. B. B."/>
        </authorList>
    </citation>
    <scope>NUCLEOTIDE SEQUENCE</scope>
    <source>
        <strain evidence="1">BECK_BZ131</strain>
    </source>
</reference>
<name>A0A450TXI6_9GAMM</name>